<protein>
    <submittedName>
        <fullName evidence="3">Uncharacterized protein</fullName>
    </submittedName>
</protein>
<evidence type="ECO:0000313" key="3">
    <source>
        <dbReference type="WBParaSite" id="MBELARI_LOCUS5065"/>
    </source>
</evidence>
<feature type="transmembrane region" description="Helical" evidence="1">
    <location>
        <begin position="125"/>
        <end position="149"/>
    </location>
</feature>
<organism evidence="2 3">
    <name type="scientific">Mesorhabditis belari</name>
    <dbReference type="NCBI Taxonomy" id="2138241"/>
    <lineage>
        <taxon>Eukaryota</taxon>
        <taxon>Metazoa</taxon>
        <taxon>Ecdysozoa</taxon>
        <taxon>Nematoda</taxon>
        <taxon>Chromadorea</taxon>
        <taxon>Rhabditida</taxon>
        <taxon>Rhabditina</taxon>
        <taxon>Rhabditomorpha</taxon>
        <taxon>Rhabditoidea</taxon>
        <taxon>Rhabditidae</taxon>
        <taxon>Mesorhabditinae</taxon>
        <taxon>Mesorhabditis</taxon>
    </lineage>
</organism>
<evidence type="ECO:0000256" key="1">
    <source>
        <dbReference type="SAM" id="Phobius"/>
    </source>
</evidence>
<dbReference type="WBParaSite" id="MBELARI_LOCUS5065">
    <property type="protein sequence ID" value="MBELARI_LOCUS5065"/>
    <property type="gene ID" value="MBELARI_LOCUS5065"/>
</dbReference>
<feature type="transmembrane region" description="Helical" evidence="1">
    <location>
        <begin position="95"/>
        <end position="118"/>
    </location>
</feature>
<name>A0AAF3FDL0_9BILA</name>
<keyword evidence="1" id="KW-0472">Membrane</keyword>
<keyword evidence="1" id="KW-0812">Transmembrane</keyword>
<keyword evidence="2" id="KW-1185">Reference proteome</keyword>
<feature type="transmembrane region" description="Helical" evidence="1">
    <location>
        <begin position="169"/>
        <end position="191"/>
    </location>
</feature>
<accession>A0AAF3FDL0</accession>
<proteinExistence type="predicted"/>
<reference evidence="3" key="1">
    <citation type="submission" date="2024-02" db="UniProtKB">
        <authorList>
            <consortium name="WormBaseParasite"/>
        </authorList>
    </citation>
    <scope>IDENTIFICATION</scope>
</reference>
<evidence type="ECO:0000313" key="2">
    <source>
        <dbReference type="Proteomes" id="UP000887575"/>
    </source>
</evidence>
<dbReference type="AlphaFoldDB" id="A0AAF3FDL0"/>
<sequence>MSRLVRWLKRQADHNAVSYSRFGLPGEETDDRPPPSEIHVAPFDETAKEFMLCGVHSQRMALMSSGVGMAMTLFVFVSIFFEFDWYHHEKGVDVATLGFLVIFFLMGMLIHYQVIVGVRNGSAKLLIPFLIVYLMLVSSEALMCMFMIIHLLTGATTMQIDGVQATTNVFIFALIFYGVLIAFQGMMLESVSRCRQYLSKKQIHVLELQIAGNSKSRNPGLESGFGKLGADHQCRSGQWSHRLTACM</sequence>
<dbReference type="Proteomes" id="UP000887575">
    <property type="component" value="Unassembled WGS sequence"/>
</dbReference>
<feature type="transmembrane region" description="Helical" evidence="1">
    <location>
        <begin position="60"/>
        <end position="83"/>
    </location>
</feature>
<keyword evidence="1" id="KW-1133">Transmembrane helix</keyword>